<feature type="domain" description="Flavodoxin" evidence="1">
    <location>
        <begin position="4"/>
        <end position="139"/>
    </location>
</feature>
<reference evidence="2 3" key="1">
    <citation type="submission" date="2024-11" db="EMBL/GenBank/DDBJ databases">
        <authorList>
            <person name="Heng Y.C."/>
            <person name="Lim A.C.H."/>
            <person name="Lee J.K.Y."/>
            <person name="Kittelmann S."/>
        </authorList>
    </citation>
    <scope>NUCLEOTIDE SEQUENCE [LARGE SCALE GENOMIC DNA]</scope>
    <source>
        <strain evidence="2 3">WILCCON 0114</strain>
    </source>
</reference>
<proteinExistence type="predicted"/>
<keyword evidence="3" id="KW-1185">Reference proteome</keyword>
<evidence type="ECO:0000259" key="1">
    <source>
        <dbReference type="Pfam" id="PF12724"/>
    </source>
</evidence>
<dbReference type="SUPFAM" id="SSF52218">
    <property type="entry name" value="Flavoproteins"/>
    <property type="match status" value="1"/>
</dbReference>
<evidence type="ECO:0000313" key="3">
    <source>
        <dbReference type="Proteomes" id="UP001623592"/>
    </source>
</evidence>
<gene>
    <name evidence="2" type="ORF">ACJDT4_00010</name>
</gene>
<dbReference type="PANTHER" id="PTHR38030">
    <property type="entry name" value="PROTOPORPHYRINOGEN IX DEHYDROGENASE [MENAQUINONE]"/>
    <property type="match status" value="1"/>
</dbReference>
<evidence type="ECO:0000313" key="2">
    <source>
        <dbReference type="EMBL" id="MFL0248787.1"/>
    </source>
</evidence>
<dbReference type="Pfam" id="PF12724">
    <property type="entry name" value="Flavodoxin_5"/>
    <property type="match status" value="1"/>
</dbReference>
<dbReference type="InterPro" id="IPR026816">
    <property type="entry name" value="Flavodoxin_dom"/>
</dbReference>
<dbReference type="Proteomes" id="UP001623592">
    <property type="component" value="Unassembled WGS sequence"/>
</dbReference>
<dbReference type="InterPro" id="IPR052200">
    <property type="entry name" value="Protoporphyrinogen_IX_DH"/>
</dbReference>
<dbReference type="Gene3D" id="3.40.50.360">
    <property type="match status" value="1"/>
</dbReference>
<dbReference type="EMBL" id="JBJIAA010000001">
    <property type="protein sequence ID" value="MFL0248787.1"/>
    <property type="molecule type" value="Genomic_DNA"/>
</dbReference>
<comment type="caution">
    <text evidence="2">The sequence shown here is derived from an EMBL/GenBank/DDBJ whole genome shotgun (WGS) entry which is preliminary data.</text>
</comment>
<dbReference type="InterPro" id="IPR029039">
    <property type="entry name" value="Flavoprotein-like_sf"/>
</dbReference>
<sequence length="160" mass="18417">MNTLIVYATKHDFTRKCVIKLSKKLDGDFDILNLKENNVSTLEKYDNVIIGGPIYAGQIIKEVKEFCEKNLKELSDKRIGLFVCGMSDKDKMNLFLEQSFPEKLRNNALAKGEFGGSFVFKTMNFFERFIVRHICKTNEDVLNLKEDNIDEFAAKMNTKA</sequence>
<accession>A0ABW8T8S8</accession>
<name>A0ABW8T8S8_9CLOT</name>
<dbReference type="PANTHER" id="PTHR38030:SF2">
    <property type="entry name" value="PROTOPORPHYRINOGEN IX DEHYDROGENASE [QUINONE]"/>
    <property type="match status" value="1"/>
</dbReference>
<organism evidence="2 3">
    <name type="scientific">Clostridium neuense</name>
    <dbReference type="NCBI Taxonomy" id="1728934"/>
    <lineage>
        <taxon>Bacteria</taxon>
        <taxon>Bacillati</taxon>
        <taxon>Bacillota</taxon>
        <taxon>Clostridia</taxon>
        <taxon>Eubacteriales</taxon>
        <taxon>Clostridiaceae</taxon>
        <taxon>Clostridium</taxon>
    </lineage>
</organism>
<protein>
    <submittedName>
        <fullName evidence="2">Flavodoxin domain-containing protein</fullName>
    </submittedName>
</protein>
<dbReference type="RefSeq" id="WP_406785470.1">
    <property type="nucleotide sequence ID" value="NZ_JBJIAA010000001.1"/>
</dbReference>